<keyword evidence="3 9" id="KW-0472">Membrane</keyword>
<evidence type="ECO:0000259" key="10">
    <source>
        <dbReference type="PROSITE" id="PS50835"/>
    </source>
</evidence>
<evidence type="ECO:0000256" key="6">
    <source>
        <dbReference type="ARBA" id="ARBA00049640"/>
    </source>
</evidence>
<feature type="transmembrane region" description="Helical" evidence="9">
    <location>
        <begin position="142"/>
        <end position="162"/>
    </location>
</feature>
<evidence type="ECO:0000256" key="5">
    <source>
        <dbReference type="ARBA" id="ARBA00023319"/>
    </source>
</evidence>
<sequence length="332" mass="35539">MAPPRDESVSLVTSRVVDPPDTHTHTQSNSCMTSDLFDTDVFSPQVRAKDLSSRHLVVKEGSETLLQCNVTGEPGDQVTWFNSRGVQLGEDTGGKWQIQANGVLNISVVSFEDRGRYTCVTAGGAQNYTVTLRVAHVGGGLGLYYVAVCLVAFSVTMVLNVARLCMVSSHLKKTEKAINELFRTEGAEKLQKAFEVAKRIPIITSTKTLELAKVTQFKTMELARHIEELARSVPLPPLLLSCRASAEEAAAAEKVGPDSTAKPQALGPPVQVADPYRGPGFDTKVNSASAERQLFISVDHKAAHQPLHAVRSRGSGPDSTGTAGVSSLITGS</sequence>
<dbReference type="Proteomes" id="UP000265120">
    <property type="component" value="Chromosome 19"/>
</dbReference>
<protein>
    <recommendedName>
        <fullName evidence="7">Microfibril-associated glycoprotein 3</fullName>
    </recommendedName>
</protein>
<dbReference type="CDD" id="cd00096">
    <property type="entry name" value="Ig"/>
    <property type="match status" value="1"/>
</dbReference>
<dbReference type="InterPro" id="IPR013783">
    <property type="entry name" value="Ig-like_fold"/>
</dbReference>
<evidence type="ECO:0000256" key="8">
    <source>
        <dbReference type="SAM" id="MobiDB-lite"/>
    </source>
</evidence>
<comment type="function">
    <text evidence="6">Component of the elastin-associated microfibrils.</text>
</comment>
<keyword evidence="2" id="KW-1003">Cell membrane</keyword>
<accession>A0A3P8WXS3</accession>
<dbReference type="GO" id="GO:0005886">
    <property type="term" value="C:plasma membrane"/>
    <property type="evidence" value="ECO:0007669"/>
    <property type="project" value="UniProtKB-SubCell"/>
</dbReference>
<feature type="compositionally biased region" description="Polar residues" evidence="8">
    <location>
        <begin position="317"/>
        <end position="332"/>
    </location>
</feature>
<proteinExistence type="predicted"/>
<dbReference type="AlphaFoldDB" id="A0A3P8WXS3"/>
<evidence type="ECO:0000313" key="12">
    <source>
        <dbReference type="Proteomes" id="UP000265120"/>
    </source>
</evidence>
<keyword evidence="12" id="KW-1185">Reference proteome</keyword>
<dbReference type="PANTHER" id="PTHR14340">
    <property type="entry name" value="MICROFIBRIL-ASSOCIATED GLYCOPROTEIN 3"/>
    <property type="match status" value="1"/>
</dbReference>
<feature type="region of interest" description="Disordered" evidence="8">
    <location>
        <begin position="251"/>
        <end position="284"/>
    </location>
</feature>
<reference evidence="11" key="3">
    <citation type="submission" date="2025-09" db="UniProtKB">
        <authorList>
            <consortium name="Ensembl"/>
        </authorList>
    </citation>
    <scope>IDENTIFICATION</scope>
</reference>
<dbReference type="SMART" id="SM00408">
    <property type="entry name" value="IGc2"/>
    <property type="match status" value="1"/>
</dbReference>
<dbReference type="STRING" id="244447.ENSCSEP00000032213"/>
<dbReference type="InterPro" id="IPR013098">
    <property type="entry name" value="Ig_I-set"/>
</dbReference>
<dbReference type="PANTHER" id="PTHR14340:SF4">
    <property type="entry name" value="MICROFIBRIL-ASSOCIATED GLYCOPROTEIN 3"/>
    <property type="match status" value="1"/>
</dbReference>
<dbReference type="Ensembl" id="ENSCSET00000032633.1">
    <property type="protein sequence ID" value="ENSCSEP00000032213.1"/>
    <property type="gene ID" value="ENSCSEG00000020674.1"/>
</dbReference>
<evidence type="ECO:0000256" key="4">
    <source>
        <dbReference type="ARBA" id="ARBA00023180"/>
    </source>
</evidence>
<dbReference type="SUPFAM" id="SSF48726">
    <property type="entry name" value="Immunoglobulin"/>
    <property type="match status" value="1"/>
</dbReference>
<evidence type="ECO:0000256" key="7">
    <source>
        <dbReference type="ARBA" id="ARBA00049731"/>
    </source>
</evidence>
<evidence type="ECO:0000256" key="2">
    <source>
        <dbReference type="ARBA" id="ARBA00022475"/>
    </source>
</evidence>
<reference evidence="11" key="2">
    <citation type="submission" date="2025-08" db="UniProtKB">
        <authorList>
            <consortium name="Ensembl"/>
        </authorList>
    </citation>
    <scope>IDENTIFICATION</scope>
</reference>
<evidence type="ECO:0000256" key="9">
    <source>
        <dbReference type="SAM" id="Phobius"/>
    </source>
</evidence>
<feature type="region of interest" description="Disordered" evidence="8">
    <location>
        <begin position="306"/>
        <end position="332"/>
    </location>
</feature>
<reference evidence="11 12" key="1">
    <citation type="journal article" date="2014" name="Nat. Genet.">
        <title>Whole-genome sequence of a flatfish provides insights into ZW sex chromosome evolution and adaptation to a benthic lifestyle.</title>
        <authorList>
            <person name="Chen S."/>
            <person name="Zhang G."/>
            <person name="Shao C."/>
            <person name="Huang Q."/>
            <person name="Liu G."/>
            <person name="Zhang P."/>
            <person name="Song W."/>
            <person name="An N."/>
            <person name="Chalopin D."/>
            <person name="Volff J.N."/>
            <person name="Hong Y."/>
            <person name="Li Q."/>
            <person name="Sha Z."/>
            <person name="Zhou H."/>
            <person name="Xie M."/>
            <person name="Yu Q."/>
            <person name="Liu Y."/>
            <person name="Xiang H."/>
            <person name="Wang N."/>
            <person name="Wu K."/>
            <person name="Yang C."/>
            <person name="Zhou Q."/>
            <person name="Liao X."/>
            <person name="Yang L."/>
            <person name="Hu Q."/>
            <person name="Zhang J."/>
            <person name="Meng L."/>
            <person name="Jin L."/>
            <person name="Tian Y."/>
            <person name="Lian J."/>
            <person name="Yang J."/>
            <person name="Miao G."/>
            <person name="Liu S."/>
            <person name="Liang Z."/>
            <person name="Yan F."/>
            <person name="Li Y."/>
            <person name="Sun B."/>
            <person name="Zhang H."/>
            <person name="Zhang J."/>
            <person name="Zhu Y."/>
            <person name="Du M."/>
            <person name="Zhao Y."/>
            <person name="Schartl M."/>
            <person name="Tang Q."/>
            <person name="Wang J."/>
        </authorList>
    </citation>
    <scope>NUCLEOTIDE SEQUENCE</scope>
</reference>
<comment type="subcellular location">
    <subcellularLocation>
        <location evidence="1">Cell membrane</location>
        <topology evidence="1">Single-pass type I membrane protein</topology>
    </subcellularLocation>
</comment>
<keyword evidence="9" id="KW-0812">Transmembrane</keyword>
<feature type="domain" description="Ig-like" evidence="10">
    <location>
        <begin position="44"/>
        <end position="131"/>
    </location>
</feature>
<dbReference type="InterPro" id="IPR003598">
    <property type="entry name" value="Ig_sub2"/>
</dbReference>
<organism evidence="11 12">
    <name type="scientific">Cynoglossus semilaevis</name>
    <name type="common">Tongue sole</name>
    <dbReference type="NCBI Taxonomy" id="244447"/>
    <lineage>
        <taxon>Eukaryota</taxon>
        <taxon>Metazoa</taxon>
        <taxon>Chordata</taxon>
        <taxon>Craniata</taxon>
        <taxon>Vertebrata</taxon>
        <taxon>Euteleostomi</taxon>
        <taxon>Actinopterygii</taxon>
        <taxon>Neopterygii</taxon>
        <taxon>Teleostei</taxon>
        <taxon>Neoteleostei</taxon>
        <taxon>Acanthomorphata</taxon>
        <taxon>Carangaria</taxon>
        <taxon>Pleuronectiformes</taxon>
        <taxon>Pleuronectoidei</taxon>
        <taxon>Cynoglossidae</taxon>
        <taxon>Cynoglossinae</taxon>
        <taxon>Cynoglossus</taxon>
    </lineage>
</organism>
<evidence type="ECO:0000256" key="1">
    <source>
        <dbReference type="ARBA" id="ARBA00004251"/>
    </source>
</evidence>
<dbReference type="SMART" id="SM00409">
    <property type="entry name" value="IG"/>
    <property type="match status" value="1"/>
</dbReference>
<keyword evidence="9" id="KW-1133">Transmembrane helix</keyword>
<dbReference type="InterPro" id="IPR003599">
    <property type="entry name" value="Ig_sub"/>
</dbReference>
<dbReference type="InterPro" id="IPR036179">
    <property type="entry name" value="Ig-like_dom_sf"/>
</dbReference>
<keyword evidence="4" id="KW-0325">Glycoprotein</keyword>
<name>A0A3P8WXS3_CYNSE</name>
<dbReference type="PROSITE" id="PS50835">
    <property type="entry name" value="IG_LIKE"/>
    <property type="match status" value="1"/>
</dbReference>
<dbReference type="GeneTree" id="ENSGT00390000011576"/>
<dbReference type="InterPro" id="IPR007110">
    <property type="entry name" value="Ig-like_dom"/>
</dbReference>
<dbReference type="InParanoid" id="A0A3P8WXS3"/>
<evidence type="ECO:0000256" key="3">
    <source>
        <dbReference type="ARBA" id="ARBA00023136"/>
    </source>
</evidence>
<evidence type="ECO:0000313" key="11">
    <source>
        <dbReference type="Ensembl" id="ENSCSEP00000032213.1"/>
    </source>
</evidence>
<dbReference type="Gene3D" id="2.60.40.10">
    <property type="entry name" value="Immunoglobulins"/>
    <property type="match status" value="1"/>
</dbReference>
<keyword evidence="5" id="KW-0393">Immunoglobulin domain</keyword>
<dbReference type="Pfam" id="PF07679">
    <property type="entry name" value="I-set"/>
    <property type="match status" value="1"/>
</dbReference>